<dbReference type="OrthoDB" id="8687690at2"/>
<dbReference type="EMBL" id="LFYT02000010">
    <property type="protein sequence ID" value="PVE42834.1"/>
    <property type="molecule type" value="Genomic_DNA"/>
</dbReference>
<name>A0A2T7UDV0_9BURK</name>
<evidence type="ECO:0000313" key="1">
    <source>
        <dbReference type="EMBL" id="PVE42834.1"/>
    </source>
</evidence>
<evidence type="ECO:0000313" key="2">
    <source>
        <dbReference type="Proteomes" id="UP000037507"/>
    </source>
</evidence>
<organism evidence="1 2">
    <name type="scientific">Limnohabitans planktonicus II-D5</name>
    <dbReference type="NCBI Taxonomy" id="1293045"/>
    <lineage>
        <taxon>Bacteria</taxon>
        <taxon>Pseudomonadati</taxon>
        <taxon>Pseudomonadota</taxon>
        <taxon>Betaproteobacteria</taxon>
        <taxon>Burkholderiales</taxon>
        <taxon>Comamonadaceae</taxon>
        <taxon>Limnohabitans</taxon>
    </lineage>
</organism>
<sequence>MQASYAEAFQRDMGCTEAEWLGWLPRAVGQHPLQCQASNAHISIGAGQLHLQWQVMPPRVIAQIRLPVLRVQFKFEGLNPQDRYTFMRHFDLYTQRGGG</sequence>
<dbReference type="RefSeq" id="WP_053174107.1">
    <property type="nucleotide sequence ID" value="NZ_LFYT02000010.1"/>
</dbReference>
<gene>
    <name evidence="1" type="ORF">H663_010005</name>
</gene>
<keyword evidence="2" id="KW-1185">Reference proteome</keyword>
<dbReference type="STRING" id="1293045.H663_13940"/>
<proteinExistence type="predicted"/>
<dbReference type="AlphaFoldDB" id="A0A2T7UDV0"/>
<reference evidence="1" key="1">
    <citation type="submission" date="2017-04" db="EMBL/GenBank/DDBJ databases">
        <title>Unexpected and diverse lifestyles within the genus Limnohabitans.</title>
        <authorList>
            <person name="Kasalicky V."/>
            <person name="Mehrshad M."/>
            <person name="Andrei S.-A."/>
            <person name="Salcher M."/>
            <person name="Kratochvilova H."/>
            <person name="Simek K."/>
            <person name="Ghai R."/>
        </authorList>
    </citation>
    <scope>NUCLEOTIDE SEQUENCE [LARGE SCALE GENOMIC DNA]</scope>
    <source>
        <strain evidence="1">II-D5</strain>
    </source>
</reference>
<protein>
    <submittedName>
        <fullName evidence="1">Uncharacterized protein</fullName>
    </submittedName>
</protein>
<comment type="caution">
    <text evidence="1">The sequence shown here is derived from an EMBL/GenBank/DDBJ whole genome shotgun (WGS) entry which is preliminary data.</text>
</comment>
<dbReference type="Proteomes" id="UP000037507">
    <property type="component" value="Unassembled WGS sequence"/>
</dbReference>
<accession>A0A2T7UDV0</accession>